<dbReference type="EMBL" id="JBANRG010000058">
    <property type="protein sequence ID" value="KAK7442513.1"/>
    <property type="molecule type" value="Genomic_DNA"/>
</dbReference>
<reference evidence="2 3" key="1">
    <citation type="submission" date="2024-01" db="EMBL/GenBank/DDBJ databases">
        <title>A draft genome for the cacao thread blight pathogen Marasmiellus scandens.</title>
        <authorList>
            <person name="Baruah I.K."/>
            <person name="Leung J."/>
            <person name="Bukari Y."/>
            <person name="Amoako-Attah I."/>
            <person name="Meinhardt L.W."/>
            <person name="Bailey B.A."/>
            <person name="Cohen S.P."/>
        </authorList>
    </citation>
    <scope>NUCLEOTIDE SEQUENCE [LARGE SCALE GENOMIC DNA]</scope>
    <source>
        <strain evidence="2 3">GH-19</strain>
    </source>
</reference>
<accession>A0ABR1IXD2</accession>
<gene>
    <name evidence="2" type="ORF">VKT23_016111</name>
</gene>
<name>A0ABR1IXD2_9AGAR</name>
<proteinExistence type="predicted"/>
<feature type="transmembrane region" description="Helical" evidence="1">
    <location>
        <begin position="545"/>
        <end position="567"/>
    </location>
</feature>
<dbReference type="Proteomes" id="UP001498398">
    <property type="component" value="Unassembled WGS sequence"/>
</dbReference>
<feature type="transmembrane region" description="Helical" evidence="1">
    <location>
        <begin position="609"/>
        <end position="630"/>
    </location>
</feature>
<organism evidence="2 3">
    <name type="scientific">Marasmiellus scandens</name>
    <dbReference type="NCBI Taxonomy" id="2682957"/>
    <lineage>
        <taxon>Eukaryota</taxon>
        <taxon>Fungi</taxon>
        <taxon>Dikarya</taxon>
        <taxon>Basidiomycota</taxon>
        <taxon>Agaricomycotina</taxon>
        <taxon>Agaricomycetes</taxon>
        <taxon>Agaricomycetidae</taxon>
        <taxon>Agaricales</taxon>
        <taxon>Marasmiineae</taxon>
        <taxon>Omphalotaceae</taxon>
        <taxon>Marasmiellus</taxon>
    </lineage>
</organism>
<evidence type="ECO:0000313" key="2">
    <source>
        <dbReference type="EMBL" id="KAK7442513.1"/>
    </source>
</evidence>
<keyword evidence="1" id="KW-1133">Transmembrane helix</keyword>
<protein>
    <recommendedName>
        <fullName evidence="4">Heterokaryon incompatibility domain-containing protein</fullName>
    </recommendedName>
</protein>
<comment type="caution">
    <text evidence="2">The sequence shown here is derived from an EMBL/GenBank/DDBJ whole genome shotgun (WGS) entry which is preliminary data.</text>
</comment>
<evidence type="ECO:0008006" key="4">
    <source>
        <dbReference type="Google" id="ProtNLM"/>
    </source>
</evidence>
<keyword evidence="1" id="KW-0812">Transmembrane</keyword>
<keyword evidence="1" id="KW-0472">Membrane</keyword>
<evidence type="ECO:0000313" key="3">
    <source>
        <dbReference type="Proteomes" id="UP001498398"/>
    </source>
</evidence>
<feature type="transmembrane region" description="Helical" evidence="1">
    <location>
        <begin position="62"/>
        <end position="86"/>
    </location>
</feature>
<evidence type="ECO:0000256" key="1">
    <source>
        <dbReference type="SAM" id="Phobius"/>
    </source>
</evidence>
<keyword evidence="3" id="KW-1185">Reference proteome</keyword>
<sequence>MMDTNHSPKSKSTIRLPHSATQLPKRSFISRLFEEYPGVRGCGWFAHHAEQRFHVFGNAARVLSHIIFAPVILAFPVLLFIAILYLRLSANDLGWYDDGKSNNDDDEEKKETVGLYDIPIAVLRHPPGHRTSTERIPLATYGTGLNSFNIYPSSSDVYAATNFKPRWMLEVQICDGKYVDSKQVNWEGDLCDRGYTTISYGIKSAQILFEKAGKRTQDPRPEGKDYTLADRKRIAKQLLEEYCSAQRVCSEGEEVFPNRTEYIWLDEFCISDVKDEYEGYSVEVSRQRKEELGRIPDIFKGAETVVVFCHKPKCQHITLDCPWGKRLFTLGEILHAKNVERMTRMTDDDHHCLLYSESAQSFHERMMHYAAEAGKWHLHSLLWSSINSGCETWQSIIHALMVEAIRRDVQTGFSHHELLGQGLNGLLPRRACLHHLQGKDGWVDLAWLLELNQGFYNVAALAAVCCLNNDPNSGYGWLGPPIEPKAGNERLEPLVHAFPAGRKDQLGNYAAHLIIVGAETITIEPCIKRNSEALYLIPAFRWKKIVSMTLLAVCWMIGIILISLAGVSTASHSSSSATNSVNSTFNIAHLASSSSSSSPLPPESVATKVRIGVLMIYLSSITFSLFRLAVSLRYVERSGWVFLSDNKMNDGSEGDFAWGSRPETVLQQLDSSLGKLAEWGDQQMAPKWNVSGPQFKVGHLVDLRSRVKVQVTVTKKPNSMVVLGIHGNGVTCMLLNRPNGANEVAEKVGMVNLPPYVLAQTERSGSLRVGVPERRKTTCTQQFLRLFWQNRTNREL</sequence>